<dbReference type="EMBL" id="LT906435">
    <property type="protein sequence ID" value="SNU83866.1"/>
    <property type="molecule type" value="Genomic_DNA"/>
</dbReference>
<dbReference type="Pfam" id="PF00512">
    <property type="entry name" value="HisKA"/>
    <property type="match status" value="1"/>
</dbReference>
<dbReference type="GO" id="GO:0000155">
    <property type="term" value="F:phosphorelay sensor kinase activity"/>
    <property type="evidence" value="ECO:0007669"/>
    <property type="project" value="InterPro"/>
</dbReference>
<feature type="transmembrane region" description="Helical" evidence="9">
    <location>
        <begin position="54"/>
        <end position="73"/>
    </location>
</feature>
<dbReference type="SMART" id="SM00387">
    <property type="entry name" value="HATPase_c"/>
    <property type="match status" value="1"/>
</dbReference>
<dbReference type="InterPro" id="IPR005467">
    <property type="entry name" value="His_kinase_dom"/>
</dbReference>
<accession>A0A239SEK1</accession>
<dbReference type="InterPro" id="IPR003661">
    <property type="entry name" value="HisK_dim/P_dom"/>
</dbReference>
<dbReference type="SMART" id="SM00388">
    <property type="entry name" value="HisKA"/>
    <property type="match status" value="1"/>
</dbReference>
<evidence type="ECO:0000256" key="8">
    <source>
        <dbReference type="ARBA" id="ARBA00023012"/>
    </source>
</evidence>
<dbReference type="Proteomes" id="UP000215126">
    <property type="component" value="Chromosome 1"/>
</dbReference>
<evidence type="ECO:0000313" key="12">
    <source>
        <dbReference type="Proteomes" id="UP000215126"/>
    </source>
</evidence>
<keyword evidence="8" id="KW-0902">Two-component regulatory system</keyword>
<dbReference type="PANTHER" id="PTHR43065">
    <property type="entry name" value="SENSOR HISTIDINE KINASE"/>
    <property type="match status" value="1"/>
</dbReference>
<dbReference type="SUPFAM" id="SSF55874">
    <property type="entry name" value="ATPase domain of HSP90 chaperone/DNA topoisomerase II/histidine kinase"/>
    <property type="match status" value="1"/>
</dbReference>
<keyword evidence="9" id="KW-1133">Transmembrane helix</keyword>
<dbReference type="Gene3D" id="1.10.287.130">
    <property type="match status" value="1"/>
</dbReference>
<dbReference type="AlphaFoldDB" id="A0A239SEK1"/>
<evidence type="ECO:0000256" key="9">
    <source>
        <dbReference type="SAM" id="Phobius"/>
    </source>
</evidence>
<dbReference type="Gene3D" id="3.30.565.10">
    <property type="entry name" value="Histidine kinase-like ATPase, C-terminal domain"/>
    <property type="match status" value="1"/>
</dbReference>
<dbReference type="KEGG" id="pspu:NA29_12730"/>
<dbReference type="CDD" id="cd00082">
    <property type="entry name" value="HisKA"/>
    <property type="match status" value="1"/>
</dbReference>
<gene>
    <name evidence="11" type="primary">fixL_1</name>
    <name evidence="11" type="ORF">SAMEA4530655_01693</name>
</gene>
<reference evidence="11 12" key="1">
    <citation type="submission" date="2017-06" db="EMBL/GenBank/DDBJ databases">
        <authorList>
            <consortium name="Pathogen Informatics"/>
        </authorList>
    </citation>
    <scope>NUCLEOTIDE SEQUENCE [LARGE SCALE GENOMIC DNA]</scope>
    <source>
        <strain evidence="11 12">NCTC13161</strain>
    </source>
</reference>
<proteinExistence type="predicted"/>
<keyword evidence="7" id="KW-0067">ATP-binding</keyword>
<keyword evidence="5" id="KW-0547">Nucleotide-binding</keyword>
<keyword evidence="4 11" id="KW-0808">Transferase</keyword>
<dbReference type="InterPro" id="IPR004358">
    <property type="entry name" value="Sig_transdc_His_kin-like_C"/>
</dbReference>
<dbReference type="GO" id="GO:0005524">
    <property type="term" value="F:ATP binding"/>
    <property type="evidence" value="ECO:0007669"/>
    <property type="project" value="UniProtKB-KW"/>
</dbReference>
<dbReference type="SUPFAM" id="SSF47384">
    <property type="entry name" value="Homodimeric domain of signal transducing histidine kinase"/>
    <property type="match status" value="1"/>
</dbReference>
<dbReference type="EC" id="2.7.13.3" evidence="2"/>
<evidence type="ECO:0000313" key="11">
    <source>
        <dbReference type="EMBL" id="SNU83866.1"/>
    </source>
</evidence>
<evidence type="ECO:0000256" key="2">
    <source>
        <dbReference type="ARBA" id="ARBA00012438"/>
    </source>
</evidence>
<evidence type="ECO:0000256" key="7">
    <source>
        <dbReference type="ARBA" id="ARBA00022840"/>
    </source>
</evidence>
<evidence type="ECO:0000259" key="10">
    <source>
        <dbReference type="PROSITE" id="PS50109"/>
    </source>
</evidence>
<evidence type="ECO:0000256" key="4">
    <source>
        <dbReference type="ARBA" id="ARBA00022679"/>
    </source>
</evidence>
<dbReference type="PRINTS" id="PR00344">
    <property type="entry name" value="BCTRLSENSOR"/>
</dbReference>
<evidence type="ECO:0000256" key="5">
    <source>
        <dbReference type="ARBA" id="ARBA00022741"/>
    </source>
</evidence>
<dbReference type="InterPro" id="IPR036097">
    <property type="entry name" value="HisK_dim/P_sf"/>
</dbReference>
<sequence length="316" mass="34482">MSRPISLIVLMVWLALSVVGAALIVVRAYAEAHPSAMADSHNALLRALSDLPWLPIGLGNAVVVLAVLAMLGVRRLRHAYERELTRARLDRFTDLDTFGEMAAGLAHELNQPLMAIVSNVRFAERLLDVPEERNNVRVALQTSAAQAKRAARIIERLRTTVGSHGADAPQAFDPGATVLGLFALFRGEPDRAPIRFEWHDEAPGARPMADQAAIEQILHNLIQNACDSVTGLDCPHIQVFGERHGRRYRFRVVDNGPGIDGIIMSKVFDPFFTTRLQGLGLGLPLCQTLTHRQNGKLTLANLPSGGAEAALWLPLA</sequence>
<keyword evidence="9" id="KW-0472">Membrane</keyword>
<protein>
    <recommendedName>
        <fullName evidence="2">histidine kinase</fullName>
        <ecNumber evidence="2">2.7.13.3</ecNumber>
    </recommendedName>
</protein>
<evidence type="ECO:0000256" key="1">
    <source>
        <dbReference type="ARBA" id="ARBA00000085"/>
    </source>
</evidence>
<dbReference type="RefSeq" id="WP_052252664.1">
    <property type="nucleotide sequence ID" value="NZ_CABPRX010000003.1"/>
</dbReference>
<feature type="domain" description="Histidine kinase" evidence="10">
    <location>
        <begin position="104"/>
        <end position="316"/>
    </location>
</feature>
<dbReference type="PROSITE" id="PS50109">
    <property type="entry name" value="HIS_KIN"/>
    <property type="match status" value="1"/>
</dbReference>
<keyword evidence="6" id="KW-0418">Kinase</keyword>
<name>A0A239SEK1_9BURK</name>
<dbReference type="InterPro" id="IPR036890">
    <property type="entry name" value="HATPase_C_sf"/>
</dbReference>
<dbReference type="GeneID" id="88094360"/>
<evidence type="ECO:0000256" key="6">
    <source>
        <dbReference type="ARBA" id="ARBA00022777"/>
    </source>
</evidence>
<keyword evidence="12" id="KW-1185">Reference proteome</keyword>
<dbReference type="InterPro" id="IPR003594">
    <property type="entry name" value="HATPase_dom"/>
</dbReference>
<evidence type="ECO:0000256" key="3">
    <source>
        <dbReference type="ARBA" id="ARBA00022553"/>
    </source>
</evidence>
<comment type="catalytic activity">
    <reaction evidence="1">
        <text>ATP + protein L-histidine = ADP + protein N-phospho-L-histidine.</text>
        <dbReference type="EC" id="2.7.13.3"/>
    </reaction>
</comment>
<dbReference type="Pfam" id="PF02518">
    <property type="entry name" value="HATPase_c"/>
    <property type="match status" value="1"/>
</dbReference>
<dbReference type="PANTHER" id="PTHR43065:SF10">
    <property type="entry name" value="PEROXIDE STRESS-ACTIVATED HISTIDINE KINASE MAK3"/>
    <property type="match status" value="1"/>
</dbReference>
<organism evidence="11 12">
    <name type="scientific">Pandoraea sputorum</name>
    <dbReference type="NCBI Taxonomy" id="93222"/>
    <lineage>
        <taxon>Bacteria</taxon>
        <taxon>Pseudomonadati</taxon>
        <taxon>Pseudomonadota</taxon>
        <taxon>Betaproteobacteria</taxon>
        <taxon>Burkholderiales</taxon>
        <taxon>Burkholderiaceae</taxon>
        <taxon>Pandoraea</taxon>
    </lineage>
</organism>
<dbReference type="STRING" id="93222.NA29_12730"/>
<dbReference type="OrthoDB" id="8559580at2"/>
<keyword evidence="9" id="KW-0812">Transmembrane</keyword>
<keyword evidence="3" id="KW-0597">Phosphoprotein</keyword>